<proteinExistence type="predicted"/>
<comment type="caution">
    <text evidence="2">The sequence shown here is derived from an EMBL/GenBank/DDBJ whole genome shotgun (WGS) entry which is preliminary data.</text>
</comment>
<evidence type="ECO:0000313" key="2">
    <source>
        <dbReference type="EMBL" id="GAX28232.1"/>
    </source>
</evidence>
<feature type="compositionally biased region" description="Low complexity" evidence="1">
    <location>
        <begin position="554"/>
        <end position="573"/>
    </location>
</feature>
<evidence type="ECO:0000256" key="1">
    <source>
        <dbReference type="SAM" id="MobiDB-lite"/>
    </source>
</evidence>
<dbReference type="AlphaFoldDB" id="A0A1Z5KQ51"/>
<sequence>MQESIINLDTLLCCLREHGTFRWKECSFILNKHHDAVLPVQFEVKAAHTRVLIAALTVQQAVEGVTYLLQLPHSSNDPINIRRYRDWSKEETAEDDNGNLWCSAFSTEQLQTILTSSLERTVGFHYFIFSTEQSVAVARHGVRIALHCCSFADGGHGFLREIELNGAATLHALTMNRLPWEPMVWKRLLPLLRVDEMSLENITIDPEDSAFLSRVPSQLSLLRCNFTDQAQSFCQSLAQTGGPHTFVLEDGPNIQAQNWWRNLLSCSVHICANVRTLGIYIPSTWNVTNHLPLVVQSLRGNKQIKRIILRNAQHLQDWSEALQTLSLHTSLQRLDLLECRKEHADQLIKHSIDALTHNRSFHIQLQGKGEYWNRIQKEKIEPQLLYNRFHCFAKQCQQTSDQCYRMAILSSALAETTGNVIYLQIAPSGASSVTINTHDGRTSGTANMNNAVCGGNGNQNNGGNCGPTQQSLRLPRVGSRPSAGPSTGSGPRPNPNTTSYIAPVVRAFGTSHDDTIRASHMTPSSEPSEGPTMTPSSEPSERPTTTPSAPPSSTPTAMPSANPSASPTLSPSASPTGFCFNRPGEVCREPADACDVAERCIEGDDSCRACDNKYTGGYGYKCSTTAYLCGPSNLSMFQCNIGNGGVNSVVQLPYPSCLDDGTVELVKRCPNGRDLSGWATGVCTDVNGAQVWTCGAKGTTNGGTRYPVTFPVVTNPEQCIVEDEPTRFRRLGGPGSW</sequence>
<accession>A0A1Z5KQ51</accession>
<feature type="compositionally biased region" description="Polar residues" evidence="1">
    <location>
        <begin position="484"/>
        <end position="499"/>
    </location>
</feature>
<feature type="region of interest" description="Disordered" evidence="1">
    <location>
        <begin position="460"/>
        <end position="499"/>
    </location>
</feature>
<feature type="region of interest" description="Disordered" evidence="1">
    <location>
        <begin position="515"/>
        <end position="573"/>
    </location>
</feature>
<name>A0A1Z5KQ51_FISSO</name>
<dbReference type="Proteomes" id="UP000198406">
    <property type="component" value="Unassembled WGS sequence"/>
</dbReference>
<keyword evidence="3" id="KW-1185">Reference proteome</keyword>
<dbReference type="InParanoid" id="A0A1Z5KQ51"/>
<gene>
    <name evidence="2" type="ORF">FisN_27Hh119</name>
</gene>
<evidence type="ECO:0000313" key="3">
    <source>
        <dbReference type="Proteomes" id="UP000198406"/>
    </source>
</evidence>
<feature type="compositionally biased region" description="Polar residues" evidence="1">
    <location>
        <begin position="436"/>
        <end position="448"/>
    </location>
</feature>
<reference evidence="2 3" key="1">
    <citation type="journal article" date="2015" name="Plant Cell">
        <title>Oil accumulation by the oleaginous diatom Fistulifera solaris as revealed by the genome and transcriptome.</title>
        <authorList>
            <person name="Tanaka T."/>
            <person name="Maeda Y."/>
            <person name="Veluchamy A."/>
            <person name="Tanaka M."/>
            <person name="Abida H."/>
            <person name="Marechal E."/>
            <person name="Bowler C."/>
            <person name="Muto M."/>
            <person name="Sunaga Y."/>
            <person name="Tanaka M."/>
            <person name="Yoshino T."/>
            <person name="Taniguchi T."/>
            <person name="Fukuda Y."/>
            <person name="Nemoto M."/>
            <person name="Matsumoto M."/>
            <person name="Wong P.S."/>
            <person name="Aburatani S."/>
            <person name="Fujibuchi W."/>
        </authorList>
    </citation>
    <scope>NUCLEOTIDE SEQUENCE [LARGE SCALE GENOMIC DNA]</scope>
    <source>
        <strain evidence="2 3">JPCC DA0580</strain>
    </source>
</reference>
<dbReference type="EMBL" id="BDSP01000271">
    <property type="protein sequence ID" value="GAX28232.1"/>
    <property type="molecule type" value="Genomic_DNA"/>
</dbReference>
<feature type="region of interest" description="Disordered" evidence="1">
    <location>
        <begin position="436"/>
        <end position="455"/>
    </location>
</feature>
<feature type="compositionally biased region" description="Low complexity" evidence="1">
    <location>
        <begin position="521"/>
        <end position="547"/>
    </location>
</feature>
<protein>
    <submittedName>
        <fullName evidence="2">Uncharacterized protein</fullName>
    </submittedName>
</protein>
<organism evidence="2 3">
    <name type="scientific">Fistulifera solaris</name>
    <name type="common">Oleaginous diatom</name>
    <dbReference type="NCBI Taxonomy" id="1519565"/>
    <lineage>
        <taxon>Eukaryota</taxon>
        <taxon>Sar</taxon>
        <taxon>Stramenopiles</taxon>
        <taxon>Ochrophyta</taxon>
        <taxon>Bacillariophyta</taxon>
        <taxon>Bacillariophyceae</taxon>
        <taxon>Bacillariophycidae</taxon>
        <taxon>Naviculales</taxon>
        <taxon>Naviculaceae</taxon>
        <taxon>Fistulifera</taxon>
    </lineage>
</organism>